<dbReference type="RefSeq" id="XP_003956851.1">
    <property type="nucleotide sequence ID" value="XM_003956802.1"/>
</dbReference>
<keyword evidence="9" id="KW-1185">Reference proteome</keyword>
<dbReference type="InterPro" id="IPR039361">
    <property type="entry name" value="Cyclin"/>
</dbReference>
<dbReference type="CDD" id="cd20559">
    <property type="entry name" value="CYCLIN_ScCLN_like"/>
    <property type="match status" value="1"/>
</dbReference>
<comment type="similarity">
    <text evidence="1 5">Belongs to the cyclin family.</text>
</comment>
<dbReference type="AlphaFoldDB" id="H2ATL6"/>
<dbReference type="Proteomes" id="UP000005220">
    <property type="component" value="Chromosome 4"/>
</dbReference>
<dbReference type="GO" id="GO:0044772">
    <property type="term" value="P:mitotic cell cycle phase transition"/>
    <property type="evidence" value="ECO:0007669"/>
    <property type="project" value="UniProtKB-ARBA"/>
</dbReference>
<dbReference type="KEGG" id="kaf:KAFR_0D00690"/>
<evidence type="ECO:0000256" key="3">
    <source>
        <dbReference type="ARBA" id="ARBA00023127"/>
    </source>
</evidence>
<dbReference type="PANTHER" id="PTHR10177">
    <property type="entry name" value="CYCLINS"/>
    <property type="match status" value="1"/>
</dbReference>
<dbReference type="GO" id="GO:0016538">
    <property type="term" value="F:cyclin-dependent protein serine/threonine kinase regulator activity"/>
    <property type="evidence" value="ECO:0007669"/>
    <property type="project" value="UniProtKB-ARBA"/>
</dbReference>
<evidence type="ECO:0000259" key="7">
    <source>
        <dbReference type="SMART" id="SM00385"/>
    </source>
</evidence>
<dbReference type="InterPro" id="IPR006671">
    <property type="entry name" value="Cyclin_N"/>
</dbReference>
<proteinExistence type="inferred from homology"/>
<evidence type="ECO:0000256" key="4">
    <source>
        <dbReference type="ARBA" id="ARBA00023306"/>
    </source>
</evidence>
<reference evidence="8 9" key="1">
    <citation type="journal article" date="2011" name="Proc. Natl. Acad. Sci. U.S.A.">
        <title>Evolutionary erosion of yeast sex chromosomes by mating-type switching accidents.</title>
        <authorList>
            <person name="Gordon J.L."/>
            <person name="Armisen D."/>
            <person name="Proux-Wera E."/>
            <person name="Oheigeartaigh S.S."/>
            <person name="Byrne K.P."/>
            <person name="Wolfe K.H."/>
        </authorList>
    </citation>
    <scope>NUCLEOTIDE SEQUENCE [LARGE SCALE GENOMIC DNA]</scope>
    <source>
        <strain evidence="9">ATCC 22294 / BCRC 22015 / CBS 2517 / CECT 1963 / NBRC 1671 / NRRL Y-8276</strain>
    </source>
</reference>
<dbReference type="GO" id="GO:0051726">
    <property type="term" value="P:regulation of cell cycle"/>
    <property type="evidence" value="ECO:0007669"/>
    <property type="project" value="UniProtKB-ARBA"/>
</dbReference>
<dbReference type="InterPro" id="IPR036915">
    <property type="entry name" value="Cyclin-like_sf"/>
</dbReference>
<dbReference type="SMART" id="SM00385">
    <property type="entry name" value="CYCLIN"/>
    <property type="match status" value="1"/>
</dbReference>
<feature type="compositionally biased region" description="Low complexity" evidence="6">
    <location>
        <begin position="322"/>
        <end position="331"/>
    </location>
</feature>
<keyword evidence="3 5" id="KW-0195">Cyclin</keyword>
<gene>
    <name evidence="8" type="primary">KAFR0D00690</name>
    <name evidence="8" type="ORF">KAFR_0D00690</name>
</gene>
<evidence type="ECO:0000256" key="1">
    <source>
        <dbReference type="ARBA" id="ARBA00008742"/>
    </source>
</evidence>
<keyword evidence="4" id="KW-0131">Cell cycle</keyword>
<dbReference type="STRING" id="1071382.H2ATL6"/>
<feature type="region of interest" description="Disordered" evidence="6">
    <location>
        <begin position="314"/>
        <end position="334"/>
    </location>
</feature>
<dbReference type="InterPro" id="IPR013763">
    <property type="entry name" value="Cyclin-like_dom"/>
</dbReference>
<dbReference type="GO" id="GO:0051301">
    <property type="term" value="P:cell division"/>
    <property type="evidence" value="ECO:0007669"/>
    <property type="project" value="UniProtKB-KW"/>
</dbReference>
<evidence type="ECO:0000256" key="6">
    <source>
        <dbReference type="SAM" id="MobiDB-lite"/>
    </source>
</evidence>
<evidence type="ECO:0000313" key="9">
    <source>
        <dbReference type="Proteomes" id="UP000005220"/>
    </source>
</evidence>
<dbReference type="GO" id="GO:0044843">
    <property type="term" value="P:cell cycle G1/S phase transition"/>
    <property type="evidence" value="ECO:0007669"/>
    <property type="project" value="UniProtKB-ARBA"/>
</dbReference>
<dbReference type="Pfam" id="PF00134">
    <property type="entry name" value="Cyclin_N"/>
    <property type="match status" value="1"/>
</dbReference>
<dbReference type="InParanoid" id="H2ATL6"/>
<protein>
    <recommendedName>
        <fullName evidence="7">Cyclin-like domain-containing protein</fullName>
    </recommendedName>
</protein>
<dbReference type="HOGENOM" id="CLU_463846_0_0_1"/>
<dbReference type="EMBL" id="HE650824">
    <property type="protein sequence ID" value="CCF57716.1"/>
    <property type="molecule type" value="Genomic_DNA"/>
</dbReference>
<dbReference type="FunFam" id="1.10.472.10:FF:000010">
    <property type="entry name" value="G1/S-specific cyclin Cln1"/>
    <property type="match status" value="1"/>
</dbReference>
<dbReference type="OrthoDB" id="5590282at2759"/>
<dbReference type="SUPFAM" id="SSF47954">
    <property type="entry name" value="Cyclin-like"/>
    <property type="match status" value="1"/>
</dbReference>
<accession>H2ATL6</accession>
<evidence type="ECO:0000256" key="2">
    <source>
        <dbReference type="ARBA" id="ARBA00022618"/>
    </source>
</evidence>
<sequence>MKRKVNQVHPNLIRSEARACDFTIHCYKGDILKLYNKLENDQKKILNPIMIDNQPEIQWFMRPYLIDFLIELHIFFDLSPETLFLASSIADRYCSKRIVYKRHYQLLIATSLWIAAKYQDKKTRVPTLKELHLLCYQIYDQQMFVQMEKHILNTLEWSIGGLFTIHDSLNLVLSTKCFKNMLDNDKEFNSIRINQLVLLSSFLLDLSLYQRDYMLYDSSTRTITAILLASQILDIHDFPKFINSVLQTPATHVDNDNYNTNDPVDENTFPFEFIAGDEYYASTFHINLKNSNLIKIRKCLLLYLNDLFGQKDTNHGKSRSSNVNNPNNNPNNKERISKVLYKKYKFLPVKDMINAFVSKNIELYLHLNKLMESRNVLIKNGNFVQPWVNESINMFVDYFSGLQSIHYDEDDEFDGNNTANILEPPAAQPFISTIEEDIQNNTITPLPVLMRSASSISTIGKTNPSSAVSSRSSSVFSQSAFRSDSPQFIDTITPLSATMPVNPNFMKSKKRLSVGSFWNPSNGNMFVNFNPTFGNGSINNVNNDLSIPPTPVFTKHKPTLSFTNSTSSLSNQSPVLSATWNNNSHSNIYSLRTNSITKTNRQR</sequence>
<dbReference type="Gene3D" id="1.10.472.10">
    <property type="entry name" value="Cyclin-like"/>
    <property type="match status" value="1"/>
</dbReference>
<dbReference type="eggNOG" id="KOG0653">
    <property type="taxonomic scope" value="Eukaryota"/>
</dbReference>
<feature type="domain" description="Cyclin-like" evidence="7">
    <location>
        <begin position="67"/>
        <end position="153"/>
    </location>
</feature>
<keyword evidence="2" id="KW-0132">Cell division</keyword>
<evidence type="ECO:0000313" key="8">
    <source>
        <dbReference type="EMBL" id="CCF57716.1"/>
    </source>
</evidence>
<dbReference type="GeneID" id="13885674"/>
<organism evidence="8 9">
    <name type="scientific">Kazachstania africana (strain ATCC 22294 / BCRC 22015 / CBS 2517 / CECT 1963 / NBRC 1671 / NRRL Y-8276)</name>
    <name type="common">Yeast</name>
    <name type="synonym">Kluyveromyces africanus</name>
    <dbReference type="NCBI Taxonomy" id="1071382"/>
    <lineage>
        <taxon>Eukaryota</taxon>
        <taxon>Fungi</taxon>
        <taxon>Dikarya</taxon>
        <taxon>Ascomycota</taxon>
        <taxon>Saccharomycotina</taxon>
        <taxon>Saccharomycetes</taxon>
        <taxon>Saccharomycetales</taxon>
        <taxon>Saccharomycetaceae</taxon>
        <taxon>Kazachstania</taxon>
    </lineage>
</organism>
<name>H2ATL6_KAZAF</name>
<evidence type="ECO:0000256" key="5">
    <source>
        <dbReference type="RuleBase" id="RU000383"/>
    </source>
</evidence>